<evidence type="ECO:0000313" key="3">
    <source>
        <dbReference type="Proteomes" id="UP000838878"/>
    </source>
</evidence>
<accession>A0A8J9U3N9</accession>
<name>A0A8J9U3N9_9NEOP</name>
<organism evidence="2 3">
    <name type="scientific">Brenthis ino</name>
    <name type="common">lesser marbled fritillary</name>
    <dbReference type="NCBI Taxonomy" id="405034"/>
    <lineage>
        <taxon>Eukaryota</taxon>
        <taxon>Metazoa</taxon>
        <taxon>Ecdysozoa</taxon>
        <taxon>Arthropoda</taxon>
        <taxon>Hexapoda</taxon>
        <taxon>Insecta</taxon>
        <taxon>Pterygota</taxon>
        <taxon>Neoptera</taxon>
        <taxon>Endopterygota</taxon>
        <taxon>Lepidoptera</taxon>
        <taxon>Glossata</taxon>
        <taxon>Ditrysia</taxon>
        <taxon>Papilionoidea</taxon>
        <taxon>Nymphalidae</taxon>
        <taxon>Heliconiinae</taxon>
        <taxon>Argynnini</taxon>
        <taxon>Brenthis</taxon>
    </lineage>
</organism>
<feature type="compositionally biased region" description="Polar residues" evidence="1">
    <location>
        <begin position="61"/>
        <end position="76"/>
    </location>
</feature>
<dbReference type="AlphaFoldDB" id="A0A8J9U3N9"/>
<sequence>MPEYGAAHELVPVQEPVPPPLRNPLHEPAPVHVPVPDPEPCPVHDPAPVHEPGPAPDTSVPKHTQPNSTRVNIVLP</sequence>
<reference evidence="2" key="1">
    <citation type="submission" date="2021-12" db="EMBL/GenBank/DDBJ databases">
        <authorList>
            <person name="Martin H S."/>
        </authorList>
    </citation>
    <scope>NUCLEOTIDE SEQUENCE</scope>
</reference>
<feature type="region of interest" description="Disordered" evidence="1">
    <location>
        <begin position="1"/>
        <end position="76"/>
    </location>
</feature>
<proteinExistence type="predicted"/>
<dbReference type="EMBL" id="OV170221">
    <property type="protein sequence ID" value="CAH0713331.1"/>
    <property type="molecule type" value="Genomic_DNA"/>
</dbReference>
<evidence type="ECO:0000313" key="2">
    <source>
        <dbReference type="EMBL" id="CAH0713331.1"/>
    </source>
</evidence>
<keyword evidence="3" id="KW-1185">Reference proteome</keyword>
<protein>
    <submittedName>
        <fullName evidence="2">Uncharacterized protein</fullName>
    </submittedName>
</protein>
<evidence type="ECO:0000256" key="1">
    <source>
        <dbReference type="SAM" id="MobiDB-lite"/>
    </source>
</evidence>
<feature type="compositionally biased region" description="Pro residues" evidence="1">
    <location>
        <begin position="31"/>
        <end position="55"/>
    </location>
</feature>
<dbReference type="Proteomes" id="UP000838878">
    <property type="component" value="Chromosome 1"/>
</dbReference>
<feature type="non-terminal residue" evidence="2">
    <location>
        <position position="76"/>
    </location>
</feature>
<gene>
    <name evidence="2" type="ORF">BINO364_LOCUS504</name>
</gene>
<dbReference type="OrthoDB" id="9905114at2759"/>